<sequence length="163" mass="18870">MNTYPRPINHIGLTVPDLDAAIAWYQDILGYRLILGPLEIVPDDTHFGQLAKDLLGDRLRRGRFAHLATGNQVGLELFEFDDPEAGPHPEGMEYWKNGYFHICITDPDIEDIVQHVVTHGGKQRTKIWEIFPDSERYLAYVEDPWGNVIEVYSHSYELTWSYR</sequence>
<dbReference type="Pfam" id="PF00903">
    <property type="entry name" value="Glyoxalase"/>
    <property type="match status" value="1"/>
</dbReference>
<dbReference type="PANTHER" id="PTHR43048:SF6">
    <property type="entry name" value="BLR8189 PROTEIN"/>
    <property type="match status" value="1"/>
</dbReference>
<protein>
    <recommendedName>
        <fullName evidence="2">VOC domain-containing protein</fullName>
    </recommendedName>
</protein>
<dbReference type="GO" id="GO:0046491">
    <property type="term" value="P:L-methylmalonyl-CoA metabolic process"/>
    <property type="evidence" value="ECO:0007669"/>
    <property type="project" value="TreeGrafter"/>
</dbReference>
<dbReference type="AlphaFoldDB" id="A0A2W1JIR6"/>
<accession>A0A2W1JIR6</accession>
<dbReference type="PROSITE" id="PS51819">
    <property type="entry name" value="VOC"/>
    <property type="match status" value="1"/>
</dbReference>
<evidence type="ECO:0000313" key="4">
    <source>
        <dbReference type="Proteomes" id="UP000248857"/>
    </source>
</evidence>
<dbReference type="InterPro" id="IPR004360">
    <property type="entry name" value="Glyas_Fos-R_dOase_dom"/>
</dbReference>
<dbReference type="PANTHER" id="PTHR43048">
    <property type="entry name" value="METHYLMALONYL-COA EPIMERASE"/>
    <property type="match status" value="1"/>
</dbReference>
<dbReference type="Proteomes" id="UP000248857">
    <property type="component" value="Unassembled WGS sequence"/>
</dbReference>
<dbReference type="GO" id="GO:0046872">
    <property type="term" value="F:metal ion binding"/>
    <property type="evidence" value="ECO:0007669"/>
    <property type="project" value="UniProtKB-KW"/>
</dbReference>
<dbReference type="SUPFAM" id="SSF54593">
    <property type="entry name" value="Glyoxalase/Bleomycin resistance protein/Dihydroxybiphenyl dioxygenase"/>
    <property type="match status" value="1"/>
</dbReference>
<dbReference type="InterPro" id="IPR051785">
    <property type="entry name" value="MMCE/EMCE_epimerase"/>
</dbReference>
<comment type="caution">
    <text evidence="3">The sequence shown here is derived from an EMBL/GenBank/DDBJ whole genome shotgun (WGS) entry which is preliminary data.</text>
</comment>
<dbReference type="EMBL" id="PQWO01000006">
    <property type="protein sequence ID" value="PZD73328.1"/>
    <property type="molecule type" value="Genomic_DNA"/>
</dbReference>
<evidence type="ECO:0000259" key="2">
    <source>
        <dbReference type="PROSITE" id="PS51819"/>
    </source>
</evidence>
<dbReference type="OrthoDB" id="9788468at2"/>
<feature type="domain" description="VOC" evidence="2">
    <location>
        <begin position="7"/>
        <end position="154"/>
    </location>
</feature>
<dbReference type="GO" id="GO:0004493">
    <property type="term" value="F:methylmalonyl-CoA epimerase activity"/>
    <property type="evidence" value="ECO:0007669"/>
    <property type="project" value="TreeGrafter"/>
</dbReference>
<dbReference type="RefSeq" id="WP_110986337.1">
    <property type="nucleotide sequence ID" value="NZ_CAWNWM010000006.1"/>
</dbReference>
<evidence type="ECO:0000256" key="1">
    <source>
        <dbReference type="ARBA" id="ARBA00022723"/>
    </source>
</evidence>
<dbReference type="InterPro" id="IPR037523">
    <property type="entry name" value="VOC_core"/>
</dbReference>
<dbReference type="Gene3D" id="3.10.180.10">
    <property type="entry name" value="2,3-Dihydroxybiphenyl 1,2-Dioxygenase, domain 1"/>
    <property type="match status" value="1"/>
</dbReference>
<reference evidence="3 4" key="1">
    <citation type="journal article" date="2018" name="Sci. Rep.">
        <title>A novel species of the marine cyanobacterium Acaryochloris with a unique pigment content and lifestyle.</title>
        <authorList>
            <person name="Partensky F."/>
            <person name="Six C."/>
            <person name="Ratin M."/>
            <person name="Garczarek L."/>
            <person name="Vaulot D."/>
            <person name="Probert I."/>
            <person name="Calteau A."/>
            <person name="Gourvil P."/>
            <person name="Marie D."/>
            <person name="Grebert T."/>
            <person name="Bouchier C."/>
            <person name="Le Panse S."/>
            <person name="Gachenot M."/>
            <person name="Rodriguez F."/>
            <person name="Garrido J.L."/>
        </authorList>
    </citation>
    <scope>NUCLEOTIDE SEQUENCE [LARGE SCALE GENOMIC DNA]</scope>
    <source>
        <strain evidence="3 4">RCC1774</strain>
    </source>
</reference>
<keyword evidence="1" id="KW-0479">Metal-binding</keyword>
<organism evidence="3 4">
    <name type="scientific">Acaryochloris thomasi RCC1774</name>
    <dbReference type="NCBI Taxonomy" id="1764569"/>
    <lineage>
        <taxon>Bacteria</taxon>
        <taxon>Bacillati</taxon>
        <taxon>Cyanobacteriota</taxon>
        <taxon>Cyanophyceae</taxon>
        <taxon>Acaryochloridales</taxon>
        <taxon>Acaryochloridaceae</taxon>
        <taxon>Acaryochloris</taxon>
        <taxon>Acaryochloris thomasi</taxon>
    </lineage>
</organism>
<proteinExistence type="predicted"/>
<name>A0A2W1JIR6_9CYAN</name>
<gene>
    <name evidence="3" type="ORF">C1752_02388</name>
</gene>
<evidence type="ECO:0000313" key="3">
    <source>
        <dbReference type="EMBL" id="PZD73328.1"/>
    </source>
</evidence>
<keyword evidence="4" id="KW-1185">Reference proteome</keyword>
<dbReference type="InterPro" id="IPR029068">
    <property type="entry name" value="Glyas_Bleomycin-R_OHBP_Dase"/>
</dbReference>